<feature type="region of interest" description="Disordered" evidence="3">
    <location>
        <begin position="1"/>
        <end position="23"/>
    </location>
</feature>
<dbReference type="Proteomes" id="UP000615026">
    <property type="component" value="Unassembled WGS sequence"/>
</dbReference>
<dbReference type="RefSeq" id="WP_193994820.1">
    <property type="nucleotide sequence ID" value="NZ_JADEXP010000211.1"/>
</dbReference>
<dbReference type="PANTHER" id="PTHR38340:SF1">
    <property type="entry name" value="S-LAYER PROTEIN"/>
    <property type="match status" value="1"/>
</dbReference>
<dbReference type="AlphaFoldDB" id="A0A928ZWX0"/>
<evidence type="ECO:0008006" key="6">
    <source>
        <dbReference type="Google" id="ProtNLM"/>
    </source>
</evidence>
<evidence type="ECO:0000256" key="3">
    <source>
        <dbReference type="SAM" id="MobiDB-lite"/>
    </source>
</evidence>
<keyword evidence="2" id="KW-0964">Secreted</keyword>
<dbReference type="InterPro" id="IPR011049">
    <property type="entry name" value="Serralysin-like_metalloprot_C"/>
</dbReference>
<gene>
    <name evidence="4" type="ORF">IQ260_19820</name>
</gene>
<feature type="compositionally biased region" description="Basic and acidic residues" evidence="3">
    <location>
        <begin position="44"/>
        <end position="55"/>
    </location>
</feature>
<keyword evidence="5" id="KW-1185">Reference proteome</keyword>
<dbReference type="SUPFAM" id="SSF51120">
    <property type="entry name" value="beta-Roll"/>
    <property type="match status" value="3"/>
</dbReference>
<dbReference type="InterPro" id="IPR050557">
    <property type="entry name" value="RTX_toxin/Mannuronan_C5-epim"/>
</dbReference>
<sequence>MVKTKDFRPNGNQDNTFLGHKEDGGFLSRGHEWEIFGGGGNDHIAGDRRKDRLDGGDGNDILEGRGGDDRMNGGRGADRMAGGSGSDTYFVDNIGDIVQESNFARDVIRKNGRVIGNKGSRDTVISSLDNYTLTNFVERLKLIGNAVTGRGNNLANVITANPDRNSRLIGGGGDDELIGQNRNDYLDGNSGGDKMRGGRGNDTYVVNSVRDRVIEHRNQGIDTIRATLDTSRRAFVLPNQVENLILARNQIAHGTGNALNNVITGNNFFNRIRGGSGRDTLHGGGSGDELFGNSGADRLFGDSGGDELYGGTSSDVLDGGAGNDHLIGFGGSIFDTDSMTGGKGADTFFLGDASQVYYTTGTTFGKIEDFSRAEGDKIAVKGNPANYVIDRTANIIGQADKLDTRIFFNGDLIGVVADTALSLTTDFVTATQTHRLQ</sequence>
<comment type="caution">
    <text evidence="4">The sequence shown here is derived from an EMBL/GenBank/DDBJ whole genome shotgun (WGS) entry which is preliminary data.</text>
</comment>
<dbReference type="GO" id="GO:0005576">
    <property type="term" value="C:extracellular region"/>
    <property type="evidence" value="ECO:0007669"/>
    <property type="project" value="UniProtKB-SubCell"/>
</dbReference>
<evidence type="ECO:0000313" key="5">
    <source>
        <dbReference type="Proteomes" id="UP000615026"/>
    </source>
</evidence>
<dbReference type="GO" id="GO:0005509">
    <property type="term" value="F:calcium ion binding"/>
    <property type="evidence" value="ECO:0007669"/>
    <property type="project" value="InterPro"/>
</dbReference>
<dbReference type="Pfam" id="PF00353">
    <property type="entry name" value="HemolysinCabind"/>
    <property type="match status" value="5"/>
</dbReference>
<comment type="subcellular location">
    <subcellularLocation>
        <location evidence="1">Secreted</location>
    </subcellularLocation>
</comment>
<feature type="compositionally biased region" description="Basic and acidic residues" evidence="3">
    <location>
        <begin position="62"/>
        <end position="78"/>
    </location>
</feature>
<evidence type="ECO:0000313" key="4">
    <source>
        <dbReference type="EMBL" id="MBE9068895.1"/>
    </source>
</evidence>
<dbReference type="Gene3D" id="2.150.10.10">
    <property type="entry name" value="Serralysin-like metalloprotease, C-terminal"/>
    <property type="match status" value="4"/>
</dbReference>
<accession>A0A928ZWX0</accession>
<feature type="region of interest" description="Disordered" evidence="3">
    <location>
        <begin position="38"/>
        <end position="81"/>
    </location>
</feature>
<reference evidence="4" key="1">
    <citation type="submission" date="2020-10" db="EMBL/GenBank/DDBJ databases">
        <authorList>
            <person name="Castelo-Branco R."/>
            <person name="Eusebio N."/>
            <person name="Adriana R."/>
            <person name="Vieira A."/>
            <person name="Brugerolle De Fraissinette N."/>
            <person name="Rezende De Castro R."/>
            <person name="Schneider M.P."/>
            <person name="Vasconcelos V."/>
            <person name="Leao P.N."/>
        </authorList>
    </citation>
    <scope>NUCLEOTIDE SEQUENCE</scope>
    <source>
        <strain evidence="4">LEGE 11479</strain>
    </source>
</reference>
<evidence type="ECO:0000256" key="1">
    <source>
        <dbReference type="ARBA" id="ARBA00004613"/>
    </source>
</evidence>
<dbReference type="PANTHER" id="PTHR38340">
    <property type="entry name" value="S-LAYER PROTEIN"/>
    <property type="match status" value="1"/>
</dbReference>
<dbReference type="PRINTS" id="PR00313">
    <property type="entry name" value="CABNDNGRPT"/>
</dbReference>
<dbReference type="PROSITE" id="PS00330">
    <property type="entry name" value="HEMOLYSIN_CALCIUM"/>
    <property type="match status" value="1"/>
</dbReference>
<protein>
    <recommendedName>
        <fullName evidence="6">Calcium-binding protein</fullName>
    </recommendedName>
</protein>
<proteinExistence type="predicted"/>
<dbReference type="InterPro" id="IPR018511">
    <property type="entry name" value="Hemolysin-typ_Ca-bd_CS"/>
</dbReference>
<dbReference type="EMBL" id="JADEXP010000211">
    <property type="protein sequence ID" value="MBE9068895.1"/>
    <property type="molecule type" value="Genomic_DNA"/>
</dbReference>
<evidence type="ECO:0000256" key="2">
    <source>
        <dbReference type="ARBA" id="ARBA00022525"/>
    </source>
</evidence>
<organism evidence="4 5">
    <name type="scientific">Leptolyngbya cf. ectocarpi LEGE 11479</name>
    <dbReference type="NCBI Taxonomy" id="1828722"/>
    <lineage>
        <taxon>Bacteria</taxon>
        <taxon>Bacillati</taxon>
        <taxon>Cyanobacteriota</taxon>
        <taxon>Cyanophyceae</taxon>
        <taxon>Leptolyngbyales</taxon>
        <taxon>Leptolyngbyaceae</taxon>
        <taxon>Leptolyngbya group</taxon>
        <taxon>Leptolyngbya</taxon>
    </lineage>
</organism>
<name>A0A928ZWX0_LEPEC</name>
<dbReference type="InterPro" id="IPR001343">
    <property type="entry name" value="Hemolysn_Ca-bd"/>
</dbReference>